<dbReference type="STRING" id="697281.Mahau_2893"/>
<evidence type="ECO:0000313" key="2">
    <source>
        <dbReference type="EMBL" id="AEE98015.1"/>
    </source>
</evidence>
<evidence type="ECO:0000313" key="3">
    <source>
        <dbReference type="Proteomes" id="UP000008457"/>
    </source>
</evidence>
<keyword evidence="1" id="KW-0472">Membrane</keyword>
<organism evidence="2 3">
    <name type="scientific">Mahella australiensis (strain DSM 15567 / CIP 107919 / 50-1 BON)</name>
    <dbReference type="NCBI Taxonomy" id="697281"/>
    <lineage>
        <taxon>Bacteria</taxon>
        <taxon>Bacillati</taxon>
        <taxon>Bacillota</taxon>
        <taxon>Clostridia</taxon>
        <taxon>Thermoanaerobacterales</taxon>
        <taxon>Thermoanaerobacterales Family IV. Incertae Sedis</taxon>
        <taxon>Mahella</taxon>
    </lineage>
</organism>
<dbReference type="Proteomes" id="UP000008457">
    <property type="component" value="Chromosome"/>
</dbReference>
<sequence>MGFGFDVLDTLLIPIIVGISEAIKAIGVPVKYIPFIAMALGVIGSFFVVEADVPMKVLLGIGAGLAACGLFDTGKQVAEMVKSKQSGD</sequence>
<dbReference type="AlphaFoldDB" id="F4A0F4"/>
<dbReference type="HOGENOM" id="CLU_184244_0_0_9"/>
<reference evidence="3" key="1">
    <citation type="submission" date="2010-11" db="EMBL/GenBank/DDBJ databases">
        <title>The complete genome of Mahella australiensis DSM 15567.</title>
        <authorList>
            <consortium name="US DOE Joint Genome Institute (JGI-PGF)"/>
            <person name="Lucas S."/>
            <person name="Copeland A."/>
            <person name="Lapidus A."/>
            <person name="Bruce D."/>
            <person name="Goodwin L."/>
            <person name="Pitluck S."/>
            <person name="Kyrpides N."/>
            <person name="Mavromatis K."/>
            <person name="Pagani I."/>
            <person name="Ivanova N."/>
            <person name="Teshima H."/>
            <person name="Brettin T."/>
            <person name="Detter J.C."/>
            <person name="Han C."/>
            <person name="Tapia R."/>
            <person name="Land M."/>
            <person name="Hauser L."/>
            <person name="Markowitz V."/>
            <person name="Cheng J.-F."/>
            <person name="Hugenholtz P."/>
            <person name="Woyke T."/>
            <person name="Wu D."/>
            <person name="Spring S."/>
            <person name="Pukall R."/>
            <person name="Steenblock K."/>
            <person name="Schneider S."/>
            <person name="Klenk H.-P."/>
            <person name="Eisen J.A."/>
        </authorList>
    </citation>
    <scope>NUCLEOTIDE SEQUENCE [LARGE SCALE GENOMIC DNA]</scope>
    <source>
        <strain evidence="3">DSM 15567 / CIP 107919 / 50-1 BON</strain>
    </source>
</reference>
<dbReference type="EMBL" id="CP002360">
    <property type="protein sequence ID" value="AEE98015.1"/>
    <property type="molecule type" value="Genomic_DNA"/>
</dbReference>
<dbReference type="OrthoDB" id="1730036at2"/>
<reference evidence="2 3" key="2">
    <citation type="journal article" date="2011" name="Stand. Genomic Sci.">
        <title>Complete genome sequence of Mahella australiensis type strain (50-1 BON).</title>
        <authorList>
            <person name="Sikorski J."/>
            <person name="Teshima H."/>
            <person name="Nolan M."/>
            <person name="Lucas S."/>
            <person name="Hammon N."/>
            <person name="Deshpande S."/>
            <person name="Cheng J.F."/>
            <person name="Pitluck S."/>
            <person name="Liolios K."/>
            <person name="Pagani I."/>
            <person name="Ivanova N."/>
            <person name="Huntemann M."/>
            <person name="Mavromatis K."/>
            <person name="Ovchinikova G."/>
            <person name="Pati A."/>
            <person name="Tapia R."/>
            <person name="Han C."/>
            <person name="Goodwin L."/>
            <person name="Chen A."/>
            <person name="Palaniappan K."/>
            <person name="Land M."/>
            <person name="Hauser L."/>
            <person name="Ngatchou-Djao O.D."/>
            <person name="Rohde M."/>
            <person name="Pukall R."/>
            <person name="Spring S."/>
            <person name="Abt B."/>
            <person name="Goker M."/>
            <person name="Detter J.C."/>
            <person name="Woyke T."/>
            <person name="Bristow J."/>
            <person name="Markowitz V."/>
            <person name="Hugenholtz P."/>
            <person name="Eisen J.A."/>
            <person name="Kyrpides N.C."/>
            <person name="Klenk H.P."/>
            <person name="Lapidus A."/>
        </authorList>
    </citation>
    <scope>NUCLEOTIDE SEQUENCE [LARGE SCALE GENOMIC DNA]</scope>
    <source>
        <strain evidence="3">DSM 15567 / CIP 107919 / 50-1 BON</strain>
    </source>
</reference>
<dbReference type="RefSeq" id="WP_013782426.1">
    <property type="nucleotide sequence ID" value="NC_015520.1"/>
</dbReference>
<evidence type="ECO:0008006" key="4">
    <source>
        <dbReference type="Google" id="ProtNLM"/>
    </source>
</evidence>
<proteinExistence type="predicted"/>
<protein>
    <recommendedName>
        <fullName evidence="4">Holin</fullName>
    </recommendedName>
</protein>
<evidence type="ECO:0000256" key="1">
    <source>
        <dbReference type="SAM" id="Phobius"/>
    </source>
</evidence>
<gene>
    <name evidence="2" type="ordered locus">Mahau_2893</name>
</gene>
<name>F4A0F4_MAHA5</name>
<accession>F4A0F4</accession>
<keyword evidence="1" id="KW-1133">Transmembrane helix</keyword>
<keyword evidence="1" id="KW-0812">Transmembrane</keyword>
<dbReference type="KEGG" id="mas:Mahau_2893"/>
<keyword evidence="3" id="KW-1185">Reference proteome</keyword>
<feature type="transmembrane region" description="Helical" evidence="1">
    <location>
        <begin position="32"/>
        <end position="49"/>
    </location>
</feature>